<dbReference type="RefSeq" id="WP_005659022.1">
    <property type="nucleotide sequence ID" value="NZ_ABTR02000001.1"/>
</dbReference>
<dbReference type="PaxDb" id="469381-Dpep_0325"/>
<dbReference type="EMBL" id="ABTR02000001">
    <property type="protein sequence ID" value="EFC90357.1"/>
    <property type="molecule type" value="Genomic_DNA"/>
</dbReference>
<organism evidence="2 3">
    <name type="scientific">Dethiosulfovibrio peptidovorans DSM 11002</name>
    <dbReference type="NCBI Taxonomy" id="469381"/>
    <lineage>
        <taxon>Bacteria</taxon>
        <taxon>Thermotogati</taxon>
        <taxon>Synergistota</taxon>
        <taxon>Synergistia</taxon>
        <taxon>Synergistales</taxon>
        <taxon>Dethiosulfovibrionaceae</taxon>
        <taxon>Dethiosulfovibrio</taxon>
    </lineage>
</organism>
<dbReference type="Gene3D" id="3.40.50.720">
    <property type="entry name" value="NAD(P)-binding Rossmann-like Domain"/>
    <property type="match status" value="1"/>
</dbReference>
<dbReference type="InterPro" id="IPR003781">
    <property type="entry name" value="CoA-bd"/>
</dbReference>
<reference evidence="2 3" key="1">
    <citation type="journal article" date="2010" name="Stand. Genomic Sci.">
        <title>Permanent draft genome sequence of Dethiosulfovibrio peptidovorans type strain (SEBR 4207).</title>
        <authorList>
            <person name="Labutti K."/>
            <person name="Mayilraj S."/>
            <person name="Clum A."/>
            <person name="Lucas S."/>
            <person name="Glavina Del Rio T."/>
            <person name="Nolan M."/>
            <person name="Tice H."/>
            <person name="Cheng J.F."/>
            <person name="Pitluck S."/>
            <person name="Liolios K."/>
            <person name="Ivanova N."/>
            <person name="Mavromatis K."/>
            <person name="Mikhailova N."/>
            <person name="Pati A."/>
            <person name="Goodwin L."/>
            <person name="Chen A."/>
            <person name="Palaniappan K."/>
            <person name="Land M."/>
            <person name="Hauser L."/>
            <person name="Chang Y.J."/>
            <person name="Jeffries C.D."/>
            <person name="Rohde M."/>
            <person name="Spring S."/>
            <person name="Goker M."/>
            <person name="Woyke T."/>
            <person name="Bristow J."/>
            <person name="Eisen J.A."/>
            <person name="Markowitz V."/>
            <person name="Hugenholtz P."/>
            <person name="Kyrpides N.C."/>
            <person name="Klenk H.P."/>
            <person name="Lapidus A."/>
        </authorList>
    </citation>
    <scope>NUCLEOTIDE SEQUENCE [LARGE SCALE GENOMIC DNA]</scope>
    <source>
        <strain evidence="2 3">DSM 11002</strain>
    </source>
</reference>
<dbReference type="SUPFAM" id="SSF51735">
    <property type="entry name" value="NAD(P)-binding Rossmann-fold domains"/>
    <property type="match status" value="1"/>
</dbReference>
<dbReference type="STRING" id="469381.Dpep_0325"/>
<keyword evidence="3" id="KW-1185">Reference proteome</keyword>
<evidence type="ECO:0000259" key="1">
    <source>
        <dbReference type="SMART" id="SM00881"/>
    </source>
</evidence>
<evidence type="ECO:0000313" key="2">
    <source>
        <dbReference type="EMBL" id="EFC90357.1"/>
    </source>
</evidence>
<accession>D2Z3Q1</accession>
<dbReference type="eggNOG" id="COG1832">
    <property type="taxonomic scope" value="Bacteria"/>
</dbReference>
<dbReference type="PANTHER" id="PTHR33303:SF2">
    <property type="entry name" value="COA-BINDING DOMAIN-CONTAINING PROTEIN"/>
    <property type="match status" value="1"/>
</dbReference>
<gene>
    <name evidence="2" type="ORF">Dpep_0325</name>
</gene>
<dbReference type="OrthoDB" id="9804695at2"/>
<evidence type="ECO:0000313" key="3">
    <source>
        <dbReference type="Proteomes" id="UP000006427"/>
    </source>
</evidence>
<sequence>MTTNDLVDRVLCNRGKVAVIGASDKVNRPVYDVMSYLKSAGVRLYPINPRLKEKEILGEKCVSSLADIDGPLDIVSLFISARFQEGLRDELNALPYKPAVWFQPGTKNSSLEASLREDGFEVVSDNCMKVAHLRRCTAQKQIV</sequence>
<dbReference type="AlphaFoldDB" id="D2Z3Q1"/>
<name>D2Z3Q1_9BACT</name>
<dbReference type="PANTHER" id="PTHR33303">
    <property type="entry name" value="CYTOPLASMIC PROTEIN-RELATED"/>
    <property type="match status" value="1"/>
</dbReference>
<protein>
    <submittedName>
        <fullName evidence="2">CoA-binding domain-containing protein</fullName>
    </submittedName>
</protein>
<dbReference type="Pfam" id="PF13380">
    <property type="entry name" value="CoA_binding_2"/>
    <property type="match status" value="1"/>
</dbReference>
<proteinExistence type="predicted"/>
<dbReference type="SMART" id="SM00881">
    <property type="entry name" value="CoA_binding"/>
    <property type="match status" value="1"/>
</dbReference>
<dbReference type="Proteomes" id="UP000006427">
    <property type="component" value="Unassembled WGS sequence"/>
</dbReference>
<feature type="domain" description="CoA-binding" evidence="1">
    <location>
        <begin position="11"/>
        <end position="106"/>
    </location>
</feature>
<comment type="caution">
    <text evidence="2">The sequence shown here is derived from an EMBL/GenBank/DDBJ whole genome shotgun (WGS) entry which is preliminary data.</text>
</comment>
<dbReference type="InterPro" id="IPR036291">
    <property type="entry name" value="NAD(P)-bd_dom_sf"/>
</dbReference>